<organism evidence="1 2">
    <name type="scientific">Nitrosomonas nitrosa</name>
    <dbReference type="NCBI Taxonomy" id="52442"/>
    <lineage>
        <taxon>Bacteria</taxon>
        <taxon>Pseudomonadati</taxon>
        <taxon>Pseudomonadota</taxon>
        <taxon>Betaproteobacteria</taxon>
        <taxon>Nitrosomonadales</taxon>
        <taxon>Nitrosomonadaceae</taxon>
        <taxon>Nitrosomonas</taxon>
    </lineage>
</organism>
<evidence type="ECO:0008006" key="3">
    <source>
        <dbReference type="Google" id="ProtNLM"/>
    </source>
</evidence>
<dbReference type="RefSeq" id="WP_204799881.1">
    <property type="nucleotide sequence ID" value="NZ_CAJNAP010000016.1"/>
</dbReference>
<reference evidence="1" key="1">
    <citation type="submission" date="2021-02" db="EMBL/GenBank/DDBJ databases">
        <authorList>
            <person name="Han P."/>
        </authorList>
    </citation>
    <scope>NUCLEOTIDE SEQUENCE</scope>
    <source>
        <strain evidence="1">Nitrosomonas nitrosa 18-3D</strain>
    </source>
</reference>
<comment type="caution">
    <text evidence="1">The sequence shown here is derived from an EMBL/GenBank/DDBJ whole genome shotgun (WGS) entry which is preliminary data.</text>
</comment>
<dbReference type="Pfam" id="PF13289">
    <property type="entry name" value="SIR2_2"/>
    <property type="match status" value="1"/>
</dbReference>
<protein>
    <recommendedName>
        <fullName evidence="3">SIR2-like domain-containing protein</fullName>
    </recommendedName>
</protein>
<dbReference type="InterPro" id="IPR029035">
    <property type="entry name" value="DHS-like_NAD/FAD-binding_dom"/>
</dbReference>
<proteinExistence type="predicted"/>
<accession>A0A8H9D9J9</accession>
<evidence type="ECO:0000313" key="2">
    <source>
        <dbReference type="Proteomes" id="UP000601736"/>
    </source>
</evidence>
<sequence>MSKVWPPPQIPPIPHEVKQAASEANLVIFVGAGVSRLMGCPSWDQFANAALRQLADLGSITFGDIQQLSHLPAKQRLSIALQVSNLESRPLNNYAALIQPQHPSNSRVYEYLKSIGCIYVTTNYDRFLDSMPSKTKVGRQDSEGEASGKDEPKLICWPHQLKGLRLREPGTVIHLHGSIDKPESMIMTTPQYLIHYDDKRVQDFLDELFDRYTILFLGYGLEEWEVLEHILRKGKKNDGKQQKKFMLTGFYSHQEKTFSHLYDYYEASFSVRLVHFSLDHKEHDQLEKIMEDWAGNLEVGDPLLADDLEFVLEVADE</sequence>
<dbReference type="EMBL" id="CAJNAP010000016">
    <property type="protein sequence ID" value="CAE6506833.1"/>
    <property type="molecule type" value="Genomic_DNA"/>
</dbReference>
<evidence type="ECO:0000313" key="1">
    <source>
        <dbReference type="EMBL" id="CAE6506833.1"/>
    </source>
</evidence>
<gene>
    <name evidence="1" type="ORF">NMYAN_230024</name>
</gene>
<dbReference type="SUPFAM" id="SSF52467">
    <property type="entry name" value="DHS-like NAD/FAD-binding domain"/>
    <property type="match status" value="1"/>
</dbReference>
<dbReference type="AlphaFoldDB" id="A0A8H9D9J9"/>
<dbReference type="Proteomes" id="UP000601736">
    <property type="component" value="Unassembled WGS sequence"/>
</dbReference>
<name>A0A8H9D9J9_9PROT</name>